<organism evidence="3 4">
    <name type="scientific">Amycolatopsis viridis</name>
    <dbReference type="NCBI Taxonomy" id="185678"/>
    <lineage>
        <taxon>Bacteria</taxon>
        <taxon>Bacillati</taxon>
        <taxon>Actinomycetota</taxon>
        <taxon>Actinomycetes</taxon>
        <taxon>Pseudonocardiales</taxon>
        <taxon>Pseudonocardiaceae</taxon>
        <taxon>Amycolatopsis</taxon>
    </lineage>
</organism>
<protein>
    <submittedName>
        <fullName evidence="3">Catechol 2,3-dioxygenase-like lactoylglutathione lyase family enzyme</fullName>
    </submittedName>
</protein>
<keyword evidence="4" id="KW-1185">Reference proteome</keyword>
<dbReference type="Pfam" id="PF00903">
    <property type="entry name" value="Glyoxalase"/>
    <property type="match status" value="2"/>
</dbReference>
<sequence>MGEENRVAIIENDNAGILRDTAVSHIGFRVPDVPASEAFYANVLGLVRQEELPDGGVRLGWGTGHHVVDLLPGESRLDHFGFEVRDAGGVAGIRYRLKTAGFQVTDLDPGFVDFAAEPVEAISAVSPDGVPVHFHSAVWRQGETAADTGRRPVKFQHTTIGTDDVQRQVDFFANAVGFRVTDQLSDGRFCWLRSNKDHHTLAIVNVGKSGVLDHYSYDLAEWEDFKSWCDRLTELGVTVQWGPGRHGPGNNLFVFFDDPAGNHIELSAEMEKFYDDQVEYVARKWHPVPESVNLWGGQLPHWRKTSEGHRGVAEAGR</sequence>
<dbReference type="Proteomes" id="UP000754495">
    <property type="component" value="Unassembled WGS sequence"/>
</dbReference>
<comment type="caution">
    <text evidence="3">The sequence shown here is derived from an EMBL/GenBank/DDBJ whole genome shotgun (WGS) entry which is preliminary data.</text>
</comment>
<dbReference type="RefSeq" id="WP_167111749.1">
    <property type="nucleotide sequence ID" value="NZ_JAANOU010000001.1"/>
</dbReference>
<dbReference type="EMBL" id="JAANOU010000001">
    <property type="protein sequence ID" value="NIH78888.1"/>
    <property type="molecule type" value="Genomic_DNA"/>
</dbReference>
<evidence type="ECO:0000259" key="2">
    <source>
        <dbReference type="PROSITE" id="PS51819"/>
    </source>
</evidence>
<dbReference type="InterPro" id="IPR037523">
    <property type="entry name" value="VOC_core"/>
</dbReference>
<dbReference type="InterPro" id="IPR018146">
    <property type="entry name" value="Glyoxalase_1_CS"/>
</dbReference>
<dbReference type="PROSITE" id="PS00934">
    <property type="entry name" value="GLYOXALASE_I_1"/>
    <property type="match status" value="1"/>
</dbReference>
<dbReference type="Gene3D" id="3.10.180.10">
    <property type="entry name" value="2,3-Dihydroxybiphenyl 1,2-Dioxygenase, domain 1"/>
    <property type="match status" value="2"/>
</dbReference>
<name>A0ABX0SPK1_9PSEU</name>
<keyword evidence="1" id="KW-0479">Metal-binding</keyword>
<evidence type="ECO:0000313" key="4">
    <source>
        <dbReference type="Proteomes" id="UP000754495"/>
    </source>
</evidence>
<dbReference type="InterPro" id="IPR050383">
    <property type="entry name" value="GlyoxalaseI/FosfomycinResist"/>
</dbReference>
<accession>A0ABX0SPK1</accession>
<proteinExistence type="predicted"/>
<feature type="domain" description="VOC" evidence="2">
    <location>
        <begin position="154"/>
        <end position="269"/>
    </location>
</feature>
<evidence type="ECO:0000256" key="1">
    <source>
        <dbReference type="ARBA" id="ARBA00022723"/>
    </source>
</evidence>
<dbReference type="PANTHER" id="PTHR21366">
    <property type="entry name" value="GLYOXALASE FAMILY PROTEIN"/>
    <property type="match status" value="1"/>
</dbReference>
<gene>
    <name evidence="3" type="ORF">FHX46_001418</name>
</gene>
<dbReference type="SUPFAM" id="SSF54593">
    <property type="entry name" value="Glyoxalase/Bleomycin resistance protein/Dihydroxybiphenyl dioxygenase"/>
    <property type="match status" value="2"/>
</dbReference>
<reference evidence="3 4" key="1">
    <citation type="submission" date="2020-03" db="EMBL/GenBank/DDBJ databases">
        <title>Sequencing the genomes of 1000 actinobacteria strains.</title>
        <authorList>
            <person name="Klenk H.-P."/>
        </authorList>
    </citation>
    <scope>NUCLEOTIDE SEQUENCE [LARGE SCALE GENOMIC DNA]</scope>
    <source>
        <strain evidence="3 4">DSM 45668</strain>
    </source>
</reference>
<dbReference type="InterPro" id="IPR004360">
    <property type="entry name" value="Glyas_Fos-R_dOase_dom"/>
</dbReference>
<evidence type="ECO:0000313" key="3">
    <source>
        <dbReference type="EMBL" id="NIH78888.1"/>
    </source>
</evidence>
<dbReference type="CDD" id="cd06587">
    <property type="entry name" value="VOC"/>
    <property type="match status" value="1"/>
</dbReference>
<feature type="domain" description="VOC" evidence="2">
    <location>
        <begin position="22"/>
        <end position="137"/>
    </location>
</feature>
<dbReference type="InterPro" id="IPR029068">
    <property type="entry name" value="Glyas_Bleomycin-R_OHBP_Dase"/>
</dbReference>
<dbReference type="PROSITE" id="PS51819">
    <property type="entry name" value="VOC"/>
    <property type="match status" value="2"/>
</dbReference>